<evidence type="ECO:0000256" key="4">
    <source>
        <dbReference type="ARBA" id="ARBA00022801"/>
    </source>
</evidence>
<evidence type="ECO:0000256" key="5">
    <source>
        <dbReference type="ARBA" id="ARBA00023295"/>
    </source>
</evidence>
<protein>
    <recommendedName>
        <fullName evidence="3">beta-N-acetylhexosaminidase</fullName>
        <ecNumber evidence="3">3.2.1.52</ecNumber>
    </recommendedName>
</protein>
<dbReference type="Gene3D" id="3.40.50.1700">
    <property type="entry name" value="Glycoside hydrolase family 3 C-terminal domain"/>
    <property type="match status" value="1"/>
</dbReference>
<sequence length="535" mass="57879">MTLEEKVGQMFIVGFQNGDRPAREMNRQANILIRKDHVGGIILFDRNIGTPRQVGHLTNQLQDTALAVSPQIPLFVSVDQEGGKVARIREGVTNFPGNMALGAARDEELAYQAGRVIGEELRAMGINMNLAPSLDVNNNPANPIIGVRSFSGDPSLTSVMAKANLRGYREGNVLSVIKHFPGHGDTSMDSHVDMPTVDHPFSRLNRVELVPFKSAIREGVDAVMSAHITFPSIDDTPGLPGTLSKKVLTGLLREKLGYDGVIMTDDMEMGAIVENFGSAEAAVRAVKAGADIVLVCHDLTRQQQSIHAVIDAVKKGEISEKRIDHSLQRILRLKAKKLGEHAILHQPKSRTDQMAGKVNTPENRKWAAQAAQMAITPVRNERGVLPLDPRLSGEILAVSPTGAEELGKALKGEGFQTGVRSISMQPKPEEVQQLVHDAASADVVILGAFQWRVNDAQAKLAAELKKTGKPLIVLGLDTPYDLMAASGVKTYLALYSSQPVSMRAAARVIAGRARAEGKLPVRVPGMYPLGYADER</sequence>
<evidence type="ECO:0000256" key="3">
    <source>
        <dbReference type="ARBA" id="ARBA00012663"/>
    </source>
</evidence>
<dbReference type="Pfam" id="PF00933">
    <property type="entry name" value="Glyco_hydro_3"/>
    <property type="match status" value="1"/>
</dbReference>
<dbReference type="InterPro" id="IPR001764">
    <property type="entry name" value="Glyco_hydro_3_N"/>
</dbReference>
<dbReference type="Gene3D" id="3.20.20.300">
    <property type="entry name" value="Glycoside hydrolase, family 3, N-terminal domain"/>
    <property type="match status" value="1"/>
</dbReference>
<dbReference type="InterPro" id="IPR036962">
    <property type="entry name" value="Glyco_hydro_3_N_sf"/>
</dbReference>
<dbReference type="PRINTS" id="PR00133">
    <property type="entry name" value="GLHYDRLASE3"/>
</dbReference>
<evidence type="ECO:0000259" key="6">
    <source>
        <dbReference type="Pfam" id="PF00933"/>
    </source>
</evidence>
<reference evidence="8" key="1">
    <citation type="journal article" date="2019" name="Int. J. Syst. Evol. Microbiol.">
        <title>The Global Catalogue of Microorganisms (GCM) 10K type strain sequencing project: providing services to taxonomists for standard genome sequencing and annotation.</title>
        <authorList>
            <consortium name="The Broad Institute Genomics Platform"/>
            <consortium name="The Broad Institute Genome Sequencing Center for Infectious Disease"/>
            <person name="Wu L."/>
            <person name="Ma J."/>
        </authorList>
    </citation>
    <scope>NUCLEOTIDE SEQUENCE [LARGE SCALE GENOMIC DNA]</scope>
    <source>
        <strain evidence="8">IBRC-M 10813</strain>
    </source>
</reference>
<comment type="similarity">
    <text evidence="2">Belongs to the glycosyl hydrolase 3 family.</text>
</comment>
<dbReference type="EC" id="3.2.1.52" evidence="3"/>
<keyword evidence="5 7" id="KW-0326">Glycosidase</keyword>
<name>A0ABV8JF19_9BACL</name>
<comment type="caution">
    <text evidence="7">The sequence shown here is derived from an EMBL/GenBank/DDBJ whole genome shotgun (WGS) entry which is preliminary data.</text>
</comment>
<accession>A0ABV8JF19</accession>
<dbReference type="EMBL" id="JBHSAP010000009">
    <property type="protein sequence ID" value="MFC4077028.1"/>
    <property type="molecule type" value="Genomic_DNA"/>
</dbReference>
<proteinExistence type="inferred from homology"/>
<keyword evidence="4 7" id="KW-0378">Hydrolase</keyword>
<evidence type="ECO:0000313" key="7">
    <source>
        <dbReference type="EMBL" id="MFC4077028.1"/>
    </source>
</evidence>
<dbReference type="Proteomes" id="UP001595843">
    <property type="component" value="Unassembled WGS sequence"/>
</dbReference>
<evidence type="ECO:0000256" key="1">
    <source>
        <dbReference type="ARBA" id="ARBA00001231"/>
    </source>
</evidence>
<dbReference type="PANTHER" id="PTHR30480">
    <property type="entry name" value="BETA-HEXOSAMINIDASE-RELATED"/>
    <property type="match status" value="1"/>
</dbReference>
<gene>
    <name evidence="7" type="primary">nagZ</name>
    <name evidence="7" type="ORF">ACFOUO_09395</name>
</gene>
<organism evidence="7 8">
    <name type="scientific">Salinithrix halophila</name>
    <dbReference type="NCBI Taxonomy" id="1485204"/>
    <lineage>
        <taxon>Bacteria</taxon>
        <taxon>Bacillati</taxon>
        <taxon>Bacillota</taxon>
        <taxon>Bacilli</taxon>
        <taxon>Bacillales</taxon>
        <taxon>Thermoactinomycetaceae</taxon>
        <taxon>Salinithrix</taxon>
    </lineage>
</organism>
<evidence type="ECO:0000313" key="8">
    <source>
        <dbReference type="Proteomes" id="UP001595843"/>
    </source>
</evidence>
<dbReference type="SUPFAM" id="SSF51445">
    <property type="entry name" value="(Trans)glycosidases"/>
    <property type="match status" value="1"/>
</dbReference>
<keyword evidence="8" id="KW-1185">Reference proteome</keyword>
<dbReference type="InterPro" id="IPR017853">
    <property type="entry name" value="GH"/>
</dbReference>
<comment type="catalytic activity">
    <reaction evidence="1">
        <text>Hydrolysis of terminal non-reducing N-acetyl-D-hexosamine residues in N-acetyl-beta-D-hexosaminides.</text>
        <dbReference type="EC" id="3.2.1.52"/>
    </reaction>
</comment>
<evidence type="ECO:0000256" key="2">
    <source>
        <dbReference type="ARBA" id="ARBA00005336"/>
    </source>
</evidence>
<dbReference type="NCBIfam" id="NF003740">
    <property type="entry name" value="PRK05337.1"/>
    <property type="match status" value="1"/>
</dbReference>
<dbReference type="PANTHER" id="PTHR30480:SF13">
    <property type="entry name" value="BETA-HEXOSAMINIDASE"/>
    <property type="match status" value="1"/>
</dbReference>
<dbReference type="InterPro" id="IPR050226">
    <property type="entry name" value="NagZ_Beta-hexosaminidase"/>
</dbReference>
<feature type="domain" description="Glycoside hydrolase family 3 N-terminal" evidence="6">
    <location>
        <begin position="2"/>
        <end position="333"/>
    </location>
</feature>
<dbReference type="InterPro" id="IPR036881">
    <property type="entry name" value="Glyco_hydro_3_C_sf"/>
</dbReference>
<dbReference type="GO" id="GO:0004563">
    <property type="term" value="F:beta-N-acetylhexosaminidase activity"/>
    <property type="evidence" value="ECO:0007669"/>
    <property type="project" value="UniProtKB-EC"/>
</dbReference>